<feature type="compositionally biased region" description="Pro residues" evidence="1">
    <location>
        <begin position="44"/>
        <end position="55"/>
    </location>
</feature>
<evidence type="ECO:0000256" key="1">
    <source>
        <dbReference type="SAM" id="MobiDB-lite"/>
    </source>
</evidence>
<accession>A0A5K3EL28</accession>
<sequence>MAAGPIWIPSWSRLTARVSPKLGANQPSSRTKEASCHPNLHPRAPVPSPPPPPPHSSSWRAFATCACTRAPPTLTPPRSPARAHPVQRYLAEERGGGG</sequence>
<proteinExistence type="predicted"/>
<reference evidence="2" key="1">
    <citation type="submission" date="2019-11" db="UniProtKB">
        <authorList>
            <consortium name="WormBaseParasite"/>
        </authorList>
    </citation>
    <scope>IDENTIFICATION</scope>
</reference>
<name>A0A5K3EL28_MESCO</name>
<dbReference type="WBParaSite" id="MCU_001343-RA">
    <property type="protein sequence ID" value="MCU_001343-RA"/>
    <property type="gene ID" value="MCU_001343"/>
</dbReference>
<dbReference type="AlphaFoldDB" id="A0A5K3EL28"/>
<protein>
    <submittedName>
        <fullName evidence="2">Uncharacterized protein</fullName>
    </submittedName>
</protein>
<feature type="region of interest" description="Disordered" evidence="1">
    <location>
        <begin position="17"/>
        <end position="98"/>
    </location>
</feature>
<organism evidence="2">
    <name type="scientific">Mesocestoides corti</name>
    <name type="common">Flatworm</name>
    <dbReference type="NCBI Taxonomy" id="53468"/>
    <lineage>
        <taxon>Eukaryota</taxon>
        <taxon>Metazoa</taxon>
        <taxon>Spiralia</taxon>
        <taxon>Lophotrochozoa</taxon>
        <taxon>Platyhelminthes</taxon>
        <taxon>Cestoda</taxon>
        <taxon>Eucestoda</taxon>
        <taxon>Cyclophyllidea</taxon>
        <taxon>Mesocestoididae</taxon>
        <taxon>Mesocestoides</taxon>
    </lineage>
</organism>
<evidence type="ECO:0000313" key="2">
    <source>
        <dbReference type="WBParaSite" id="MCU_001343-RA"/>
    </source>
</evidence>